<dbReference type="Gene3D" id="1.25.40.390">
    <property type="match status" value="1"/>
</dbReference>
<proteinExistence type="inferred from homology"/>
<comment type="similarity">
    <text evidence="2">Belongs to the SusD family.</text>
</comment>
<evidence type="ECO:0000313" key="8">
    <source>
        <dbReference type="EMBL" id="RRJ90455.1"/>
    </source>
</evidence>
<dbReference type="InterPro" id="IPR011990">
    <property type="entry name" value="TPR-like_helical_dom_sf"/>
</dbReference>
<dbReference type="GO" id="GO:0009279">
    <property type="term" value="C:cell outer membrane"/>
    <property type="evidence" value="ECO:0007669"/>
    <property type="project" value="UniProtKB-SubCell"/>
</dbReference>
<reference evidence="8 9" key="1">
    <citation type="submission" date="2018-11" db="EMBL/GenBank/DDBJ databases">
        <title>Flavobacterium sp. nov., YIM 102600 draft genome.</title>
        <authorList>
            <person name="Li G."/>
            <person name="Jiang Y."/>
        </authorList>
    </citation>
    <scope>NUCLEOTIDE SEQUENCE [LARGE SCALE GENOMIC DNA]</scope>
    <source>
        <strain evidence="8 9">YIM 102600</strain>
    </source>
</reference>
<dbReference type="Pfam" id="PF07980">
    <property type="entry name" value="SusD_RagB"/>
    <property type="match status" value="1"/>
</dbReference>
<feature type="signal peptide" evidence="6">
    <location>
        <begin position="1"/>
        <end position="23"/>
    </location>
</feature>
<evidence type="ECO:0000256" key="5">
    <source>
        <dbReference type="ARBA" id="ARBA00023237"/>
    </source>
</evidence>
<dbReference type="Proteomes" id="UP000271937">
    <property type="component" value="Unassembled WGS sequence"/>
</dbReference>
<dbReference type="SUPFAM" id="SSF48452">
    <property type="entry name" value="TPR-like"/>
    <property type="match status" value="1"/>
</dbReference>
<keyword evidence="4" id="KW-0472">Membrane</keyword>
<dbReference type="InterPro" id="IPR012944">
    <property type="entry name" value="SusD_RagB_dom"/>
</dbReference>
<protein>
    <submittedName>
        <fullName evidence="8">RagB/SusD family nutrient uptake outer membrane protein</fullName>
    </submittedName>
</protein>
<accession>A0A3P3W5N7</accession>
<keyword evidence="9" id="KW-1185">Reference proteome</keyword>
<name>A0A3P3W5N7_9FLAO</name>
<sequence>MIMKKIKLIVIVAMASFASCQDAIDIKQPSELTPERAYETVADLRLGLNGVYAAIPGENQIYFTSLFTDEVALGRSNGGQGTDGELAFMLNNTSGDAASIWLSNYAAINFANRLILGAENVDVEAGTAEETEKNVILGQAHAIRAFANFQLLSYFSENIKDDSSLGIILLDYVPLNTDQSPRSTTGEIFEFIEADLAFADANLATTLVTNRTFIGQNFVKAFRARMAAYRGDYALAKTYVDDLDATYNLTPKAQYAAIWLDSETPGSEVIFKLERTRTAATGNFYQFWSSVNSSVSGSPFFEVNRALFNLVNNPSDVRRLIIADATSLIMPNYNDPSVSDADYKQNDVLPVGKYTATESQNLLADVKVFRMSEMVLIRAEYYASVNDFANVAAEIGAIRTARFGSVQTMATPANAQEAWAMILNERRVELAFEGHRYIDLRRLGPLAGLGVQRDPRDCAFNGFCELSSSDYRFVMPIPLSESSANPTIQQNPGY</sequence>
<organism evidence="8 9">
    <name type="scientific">Flavobacterium macacae</name>
    <dbReference type="NCBI Taxonomy" id="2488993"/>
    <lineage>
        <taxon>Bacteria</taxon>
        <taxon>Pseudomonadati</taxon>
        <taxon>Bacteroidota</taxon>
        <taxon>Flavobacteriia</taxon>
        <taxon>Flavobacteriales</taxon>
        <taxon>Flavobacteriaceae</taxon>
        <taxon>Flavobacterium</taxon>
    </lineage>
</organism>
<keyword evidence="3 6" id="KW-0732">Signal</keyword>
<comment type="caution">
    <text evidence="8">The sequence shown here is derived from an EMBL/GenBank/DDBJ whole genome shotgun (WGS) entry which is preliminary data.</text>
</comment>
<dbReference type="EMBL" id="RQVR01000011">
    <property type="protein sequence ID" value="RRJ90455.1"/>
    <property type="molecule type" value="Genomic_DNA"/>
</dbReference>
<evidence type="ECO:0000256" key="3">
    <source>
        <dbReference type="ARBA" id="ARBA00022729"/>
    </source>
</evidence>
<dbReference type="PROSITE" id="PS51257">
    <property type="entry name" value="PROKAR_LIPOPROTEIN"/>
    <property type="match status" value="1"/>
</dbReference>
<feature type="chain" id="PRO_5018096378" evidence="6">
    <location>
        <begin position="24"/>
        <end position="494"/>
    </location>
</feature>
<comment type="subcellular location">
    <subcellularLocation>
        <location evidence="1">Cell outer membrane</location>
    </subcellularLocation>
</comment>
<gene>
    <name evidence="8" type="ORF">EG849_10475</name>
</gene>
<feature type="domain" description="RagB/SusD" evidence="7">
    <location>
        <begin position="356"/>
        <end position="494"/>
    </location>
</feature>
<evidence type="ECO:0000256" key="2">
    <source>
        <dbReference type="ARBA" id="ARBA00006275"/>
    </source>
</evidence>
<evidence type="ECO:0000259" key="7">
    <source>
        <dbReference type="Pfam" id="PF07980"/>
    </source>
</evidence>
<evidence type="ECO:0000256" key="6">
    <source>
        <dbReference type="SAM" id="SignalP"/>
    </source>
</evidence>
<keyword evidence="5" id="KW-0998">Cell outer membrane</keyword>
<evidence type="ECO:0000313" key="9">
    <source>
        <dbReference type="Proteomes" id="UP000271937"/>
    </source>
</evidence>
<dbReference type="AlphaFoldDB" id="A0A3P3W5N7"/>
<evidence type="ECO:0000256" key="1">
    <source>
        <dbReference type="ARBA" id="ARBA00004442"/>
    </source>
</evidence>
<evidence type="ECO:0000256" key="4">
    <source>
        <dbReference type="ARBA" id="ARBA00023136"/>
    </source>
</evidence>